<dbReference type="SUPFAM" id="SSF51735">
    <property type="entry name" value="NAD(P)-binding Rossmann-fold domains"/>
    <property type="match status" value="1"/>
</dbReference>
<name>A0A844RN34_EGGLN</name>
<sequence>MMKFLVIGGSSFIGVYVVDELLSRGAEVVATGRNERFATHYEKRGVPYLNLDICDKGSFDVFGDDAFDGVVSLAARMPANIEKDVNDEDIAEYITTNVVGTINILEWCRSRGIRRLVDIISRFDCRLYDQNAVITEDTPLKFSYCDDHAAYVVSNNEKAEMLNYYNKRYAMRNIWLRIPSVYGVGPHGTFAKDGVVQKSGLQIFMEKATVGEKIVVFGNPSTPKDVLYVKDMAIAIADALESSDGVGLYNVSYDNNFSIFDLAKATAEAFAGPDGESEVVSDPSISNNGGFPRMSNERIKTDLGFTPKYGDPYRMMKDYHNELERGDYVGLFA</sequence>
<dbReference type="PANTHER" id="PTHR43245:SF13">
    <property type="entry name" value="UDP-D-APIOSE_UDP-D-XYLOSE SYNTHASE 2"/>
    <property type="match status" value="1"/>
</dbReference>
<gene>
    <name evidence="2" type="ORF">GO726_12520</name>
</gene>
<feature type="domain" description="NAD-dependent epimerase/dehydratase" evidence="1">
    <location>
        <begin position="5"/>
        <end position="251"/>
    </location>
</feature>
<evidence type="ECO:0000259" key="1">
    <source>
        <dbReference type="Pfam" id="PF01370"/>
    </source>
</evidence>
<accession>A0A844RN34</accession>
<dbReference type="EMBL" id="WPOM01000032">
    <property type="protein sequence ID" value="MVN33979.1"/>
    <property type="molecule type" value="Genomic_DNA"/>
</dbReference>
<dbReference type="PANTHER" id="PTHR43245">
    <property type="entry name" value="BIFUNCTIONAL POLYMYXIN RESISTANCE PROTEIN ARNA"/>
    <property type="match status" value="1"/>
</dbReference>
<dbReference type="Proteomes" id="UP000436429">
    <property type="component" value="Unassembled WGS sequence"/>
</dbReference>
<comment type="caution">
    <text evidence="2">The sequence shown here is derived from an EMBL/GenBank/DDBJ whole genome shotgun (WGS) entry which is preliminary data.</text>
</comment>
<dbReference type="InterPro" id="IPR001509">
    <property type="entry name" value="Epimerase_deHydtase"/>
</dbReference>
<dbReference type="AlphaFoldDB" id="A0A844RN34"/>
<evidence type="ECO:0000313" key="3">
    <source>
        <dbReference type="Proteomes" id="UP000436429"/>
    </source>
</evidence>
<dbReference type="InterPro" id="IPR036291">
    <property type="entry name" value="NAD(P)-bd_dom_sf"/>
</dbReference>
<proteinExistence type="predicted"/>
<dbReference type="InterPro" id="IPR050177">
    <property type="entry name" value="Lipid_A_modif_metabolic_enz"/>
</dbReference>
<protein>
    <submittedName>
        <fullName evidence="2">NAD-dependent epimerase/dehydratase family protein</fullName>
    </submittedName>
</protein>
<dbReference type="Pfam" id="PF01370">
    <property type="entry name" value="Epimerase"/>
    <property type="match status" value="1"/>
</dbReference>
<dbReference type="RefSeq" id="WP_114518486.1">
    <property type="nucleotide sequence ID" value="NZ_AP025575.1"/>
</dbReference>
<evidence type="ECO:0000313" key="2">
    <source>
        <dbReference type="EMBL" id="MVN33979.1"/>
    </source>
</evidence>
<reference evidence="2 3" key="1">
    <citation type="submission" date="2019-11" db="EMBL/GenBank/DDBJ databases">
        <title>Whole genome shotgun sequencing (WGS) data from Adlercreutzia equolifaciens ResAG-91, Eggerthella lenta MRI-F36, MRI-F37, MRI-F40, ResAG-49, ResAG-88, ResAG-121, ResAG-145, and Gordonibacter sp. ResAG-5, ResAG-26, ResAG-43, ResAG-50, ResAG-59.</title>
        <authorList>
            <person name="Stoll D.A."/>
            <person name="Danylec N."/>
            <person name="Franz C.M.A.P."/>
            <person name="Huch M."/>
        </authorList>
    </citation>
    <scope>NUCLEOTIDE SEQUENCE [LARGE SCALE GENOMIC DNA]</scope>
    <source>
        <strain evidence="2 3">ResAG-88</strain>
    </source>
</reference>
<dbReference type="Gene3D" id="3.40.50.720">
    <property type="entry name" value="NAD(P)-binding Rossmann-like Domain"/>
    <property type="match status" value="1"/>
</dbReference>
<organism evidence="2 3">
    <name type="scientific">Eggerthella lenta</name>
    <name type="common">Eubacterium lentum</name>
    <dbReference type="NCBI Taxonomy" id="84112"/>
    <lineage>
        <taxon>Bacteria</taxon>
        <taxon>Bacillati</taxon>
        <taxon>Actinomycetota</taxon>
        <taxon>Coriobacteriia</taxon>
        <taxon>Eggerthellales</taxon>
        <taxon>Eggerthellaceae</taxon>
        <taxon>Eggerthella</taxon>
    </lineage>
</organism>